<proteinExistence type="predicted"/>
<dbReference type="EMBL" id="JBITYG010000012">
    <property type="protein sequence ID" value="MFI9105532.1"/>
    <property type="molecule type" value="Genomic_DNA"/>
</dbReference>
<name>A0ABW8CGE8_9ACTN</name>
<feature type="transmembrane region" description="Helical" evidence="1">
    <location>
        <begin position="20"/>
        <end position="45"/>
    </location>
</feature>
<feature type="transmembrane region" description="Helical" evidence="1">
    <location>
        <begin position="209"/>
        <end position="233"/>
    </location>
</feature>
<dbReference type="RefSeq" id="WP_399656282.1">
    <property type="nucleotide sequence ID" value="NZ_JBITYG010000012.1"/>
</dbReference>
<keyword evidence="1" id="KW-1133">Transmembrane helix</keyword>
<organism evidence="2 3">
    <name type="scientific">Streptomyces fildesensis</name>
    <dbReference type="NCBI Taxonomy" id="375757"/>
    <lineage>
        <taxon>Bacteria</taxon>
        <taxon>Bacillati</taxon>
        <taxon>Actinomycetota</taxon>
        <taxon>Actinomycetes</taxon>
        <taxon>Kitasatosporales</taxon>
        <taxon>Streptomycetaceae</taxon>
        <taxon>Streptomyces</taxon>
    </lineage>
</organism>
<gene>
    <name evidence="2" type="ORF">ACIGXA_34005</name>
</gene>
<feature type="transmembrane region" description="Helical" evidence="1">
    <location>
        <begin position="141"/>
        <end position="161"/>
    </location>
</feature>
<protein>
    <submittedName>
        <fullName evidence="2">DUF6159 family protein</fullName>
    </submittedName>
</protein>
<dbReference type="Proteomes" id="UP001614394">
    <property type="component" value="Unassembled WGS sequence"/>
</dbReference>
<comment type="caution">
    <text evidence="2">The sequence shown here is derived from an EMBL/GenBank/DDBJ whole genome shotgun (WGS) entry which is preliminary data.</text>
</comment>
<keyword evidence="1" id="KW-0812">Transmembrane</keyword>
<evidence type="ECO:0000256" key="1">
    <source>
        <dbReference type="SAM" id="Phobius"/>
    </source>
</evidence>
<dbReference type="Pfam" id="PF19656">
    <property type="entry name" value="DUF6159"/>
    <property type="match status" value="1"/>
</dbReference>
<evidence type="ECO:0000313" key="3">
    <source>
        <dbReference type="Proteomes" id="UP001614394"/>
    </source>
</evidence>
<sequence>MSTVKPVRLSFKVLRRNRRLLVFPLFSGASMVLIAGCVAVATSLLEGADSSPSTFDVVYVGVGYLLLGFVLTLCSAAMICAVDDVLRGEPVRIGANYRRAVRNWRRLLAWSLLSATVLLLVRQLERIPVVGWILGELFSAGWAVATYLALPAMMIDGLGVVESTRRSARMLRETFSRQVFGSLWIALPMVLAVVIGFAAFMLAAESNSMGPAIAAGLFATLLLICTLLVGATVSGIFRTMLYRDAAAAV</sequence>
<feature type="transmembrane region" description="Helical" evidence="1">
    <location>
        <begin position="103"/>
        <end position="121"/>
    </location>
</feature>
<keyword evidence="3" id="KW-1185">Reference proteome</keyword>
<accession>A0ABW8CGE8</accession>
<feature type="transmembrane region" description="Helical" evidence="1">
    <location>
        <begin position="182"/>
        <end position="203"/>
    </location>
</feature>
<keyword evidence="1" id="KW-0472">Membrane</keyword>
<reference evidence="2 3" key="1">
    <citation type="submission" date="2024-10" db="EMBL/GenBank/DDBJ databases">
        <title>The Natural Products Discovery Center: Release of the First 8490 Sequenced Strains for Exploring Actinobacteria Biosynthetic Diversity.</title>
        <authorList>
            <person name="Kalkreuter E."/>
            <person name="Kautsar S.A."/>
            <person name="Yang D."/>
            <person name="Bader C.D."/>
            <person name="Teijaro C.N."/>
            <person name="Fluegel L."/>
            <person name="Davis C.M."/>
            <person name="Simpson J.R."/>
            <person name="Lauterbach L."/>
            <person name="Steele A.D."/>
            <person name="Gui C."/>
            <person name="Meng S."/>
            <person name="Li G."/>
            <person name="Viehrig K."/>
            <person name="Ye F."/>
            <person name="Su P."/>
            <person name="Kiefer A.F."/>
            <person name="Nichols A."/>
            <person name="Cepeda A.J."/>
            <person name="Yan W."/>
            <person name="Fan B."/>
            <person name="Jiang Y."/>
            <person name="Adhikari A."/>
            <person name="Zheng C.-J."/>
            <person name="Schuster L."/>
            <person name="Cowan T.M."/>
            <person name="Smanski M.J."/>
            <person name="Chevrette M.G."/>
            <person name="De Carvalho L.P.S."/>
            <person name="Shen B."/>
        </authorList>
    </citation>
    <scope>NUCLEOTIDE SEQUENCE [LARGE SCALE GENOMIC DNA]</scope>
    <source>
        <strain evidence="2 3">NPDC053399</strain>
    </source>
</reference>
<evidence type="ECO:0000313" key="2">
    <source>
        <dbReference type="EMBL" id="MFI9105532.1"/>
    </source>
</evidence>
<dbReference type="InterPro" id="IPR046157">
    <property type="entry name" value="DUF6159"/>
</dbReference>
<feature type="transmembrane region" description="Helical" evidence="1">
    <location>
        <begin position="57"/>
        <end position="82"/>
    </location>
</feature>